<dbReference type="EC" id="3.1.4.4" evidence="1"/>
<evidence type="ECO:0000256" key="6">
    <source>
        <dbReference type="SAM" id="MobiDB-lite"/>
    </source>
</evidence>
<dbReference type="EMBL" id="JAEPQZ010000002">
    <property type="protein sequence ID" value="KAG2184960.1"/>
    <property type="molecule type" value="Genomic_DNA"/>
</dbReference>
<dbReference type="InterPro" id="IPR025202">
    <property type="entry name" value="PLD-like_dom"/>
</dbReference>
<dbReference type="SUPFAM" id="SSF56024">
    <property type="entry name" value="Phospholipase D/nuclease"/>
    <property type="match status" value="2"/>
</dbReference>
<evidence type="ECO:0000256" key="1">
    <source>
        <dbReference type="ARBA" id="ARBA00012027"/>
    </source>
</evidence>
<evidence type="ECO:0000313" key="9">
    <source>
        <dbReference type="Proteomes" id="UP000654370"/>
    </source>
</evidence>
<feature type="region of interest" description="Disordered" evidence="6">
    <location>
        <begin position="567"/>
        <end position="602"/>
    </location>
</feature>
<dbReference type="Gene3D" id="3.30.870.10">
    <property type="entry name" value="Endonuclease Chain A"/>
    <property type="match status" value="3"/>
</dbReference>
<dbReference type="GO" id="GO:0006654">
    <property type="term" value="P:phosphatidic acid biosynthetic process"/>
    <property type="evidence" value="ECO:0007669"/>
    <property type="project" value="InterPro"/>
</dbReference>
<gene>
    <name evidence="8" type="ORF">INT43_000873</name>
</gene>
<sequence length="825" mass="95013">MSFFSDIAKSIKGNLEELEFRAKDALNIDDEEIREKKYVADHHRFDSFAPIRDNVQVKYFVDGKDYLWAVSEAIESARDMIFIEDWWLSPELFLRRPPLKYPEYRLDKLLKKKADEGVKIYVVVYEEVELALTLDSEHTKTWLQGLSENIVVQRHPDHNVGGTFFWAHHEKYLIVDNRIAFLGGLDMCFGRWDTHTHRLADFHCNDPTLEVWPGQDYSNPRIADFKDVQHWDMQLIDKTVLARMPWHDISLGMLGGPVLDVVRHAYERWNFIKHQKSMDRDEVPFLEPPLGGFSQAQKFEIPHESRFHFRKHAHNTRGITGSCHTQVLRSSADWSSNIETEHSIQNAYIESIRNAQRFIYIENQFFITSTKEDNKDYTLKNTIGAAIVERIVRAHELNEKFRVIVVMPLIPAFPADLSSKDAGVARLVMHWQYVSISRGGRSIIEELQKSGIDASQYISFFSLRSYDRINRAHVEQMLTQVAGYSASEVQAAGASQRPEERRAEFIQEGEPDFVRGTEASVTHQHPFQNFEDRMERIVNYTRVPEEGEGKKVLDEAVKAARHNYSKDSVGRDAMEGGDLENEPWVDDSTSSRPRGQAAEHDEAADYVTEELYIHAKTMIIDDRIVIMGSANLNDRSQMGNRDSEIAMIVEDTDIVPSKMNGEHWEAGRFAVTLRRQLWKEHLGLMDDEDIESITASMHPPPVAQDDTLHSKEDRLVQDPLDDETYHQLWVATAKKNTDAFREVFHCVPDDAVHNWDDYKAFYPDPTKISSGHVADPNMTVEQIRAQLDPIRGHLVEFPLNFLDGVDLKGESLESLANDAIMELYT</sequence>
<comment type="caution">
    <text evidence="8">The sequence shown here is derived from an EMBL/GenBank/DDBJ whole genome shotgun (WGS) entry which is preliminary data.</text>
</comment>
<keyword evidence="5" id="KW-0443">Lipid metabolism</keyword>
<dbReference type="CDD" id="cd09138">
    <property type="entry name" value="PLDc_vPLD1_2_yPLD_like_1"/>
    <property type="match status" value="1"/>
</dbReference>
<dbReference type="PANTHER" id="PTHR18896:SF186">
    <property type="entry name" value="PHOSPHOLIPASE D"/>
    <property type="match status" value="1"/>
</dbReference>
<evidence type="ECO:0000256" key="2">
    <source>
        <dbReference type="ARBA" id="ARBA00022737"/>
    </source>
</evidence>
<feature type="compositionally biased region" description="Acidic residues" evidence="6">
    <location>
        <begin position="575"/>
        <end position="585"/>
    </location>
</feature>
<keyword evidence="4" id="KW-0442">Lipid degradation</keyword>
<dbReference type="GO" id="GO:0004630">
    <property type="term" value="F:phospholipase D activity"/>
    <property type="evidence" value="ECO:0007669"/>
    <property type="project" value="UniProtKB-EC"/>
</dbReference>
<feature type="domain" description="PLD phosphodiesterase" evidence="7">
    <location>
        <begin position="164"/>
        <end position="191"/>
    </location>
</feature>
<dbReference type="Proteomes" id="UP000654370">
    <property type="component" value="Unassembled WGS sequence"/>
</dbReference>
<keyword evidence="3" id="KW-0378">Hydrolase</keyword>
<dbReference type="AlphaFoldDB" id="A0A8H7Q3P5"/>
<evidence type="ECO:0000256" key="3">
    <source>
        <dbReference type="ARBA" id="ARBA00022801"/>
    </source>
</evidence>
<name>A0A8H7Q3P5_MORIS</name>
<evidence type="ECO:0000313" key="8">
    <source>
        <dbReference type="EMBL" id="KAG2184960.1"/>
    </source>
</evidence>
<dbReference type="PANTHER" id="PTHR18896">
    <property type="entry name" value="PHOSPHOLIPASE D"/>
    <property type="match status" value="1"/>
</dbReference>
<evidence type="ECO:0000256" key="4">
    <source>
        <dbReference type="ARBA" id="ARBA00022963"/>
    </source>
</evidence>
<dbReference type="Pfam" id="PF13091">
    <property type="entry name" value="PLDc_2"/>
    <property type="match status" value="1"/>
</dbReference>
<dbReference type="Pfam" id="PF00614">
    <property type="entry name" value="PLDc"/>
    <property type="match status" value="1"/>
</dbReference>
<dbReference type="InterPro" id="IPR016555">
    <property type="entry name" value="PLipase_D_euk"/>
</dbReference>
<feature type="domain" description="PLD phosphodiesterase" evidence="7">
    <location>
        <begin position="609"/>
        <end position="636"/>
    </location>
</feature>
<keyword evidence="2" id="KW-0677">Repeat</keyword>
<keyword evidence="9" id="KW-1185">Reference proteome</keyword>
<dbReference type="InterPro" id="IPR015679">
    <property type="entry name" value="PLipase_D_fam"/>
</dbReference>
<dbReference type="PROSITE" id="PS50035">
    <property type="entry name" value="PLD"/>
    <property type="match status" value="2"/>
</dbReference>
<reference evidence="8" key="1">
    <citation type="submission" date="2020-12" db="EMBL/GenBank/DDBJ databases">
        <title>Metabolic potential, ecology and presence of endohyphal bacteria is reflected in genomic diversity of Mucoromycotina.</title>
        <authorList>
            <person name="Muszewska A."/>
            <person name="Okrasinska A."/>
            <person name="Steczkiewicz K."/>
            <person name="Drgas O."/>
            <person name="Orlowska M."/>
            <person name="Perlinska-Lenart U."/>
            <person name="Aleksandrzak-Piekarczyk T."/>
            <person name="Szatraj K."/>
            <person name="Zielenkiewicz U."/>
            <person name="Pilsyk S."/>
            <person name="Malc E."/>
            <person name="Mieczkowski P."/>
            <person name="Kruszewska J.S."/>
            <person name="Biernat P."/>
            <person name="Pawlowska J."/>
        </authorList>
    </citation>
    <scope>NUCLEOTIDE SEQUENCE</scope>
    <source>
        <strain evidence="8">WA0000067209</strain>
    </source>
</reference>
<organism evidence="8 9">
    <name type="scientific">Mortierella isabellina</name>
    <name type="common">Filamentous fungus</name>
    <name type="synonym">Umbelopsis isabellina</name>
    <dbReference type="NCBI Taxonomy" id="91625"/>
    <lineage>
        <taxon>Eukaryota</taxon>
        <taxon>Fungi</taxon>
        <taxon>Fungi incertae sedis</taxon>
        <taxon>Mucoromycota</taxon>
        <taxon>Mucoromycotina</taxon>
        <taxon>Umbelopsidomycetes</taxon>
        <taxon>Umbelopsidales</taxon>
        <taxon>Umbelopsidaceae</taxon>
        <taxon>Umbelopsis</taxon>
    </lineage>
</organism>
<evidence type="ECO:0000256" key="5">
    <source>
        <dbReference type="ARBA" id="ARBA00023098"/>
    </source>
</evidence>
<dbReference type="InterPro" id="IPR001736">
    <property type="entry name" value="PLipase_D/transphosphatidylase"/>
</dbReference>
<dbReference type="GO" id="GO:0009395">
    <property type="term" value="P:phospholipid catabolic process"/>
    <property type="evidence" value="ECO:0007669"/>
    <property type="project" value="TreeGrafter"/>
</dbReference>
<accession>A0A8H7Q3P5</accession>
<dbReference type="CDD" id="cd09141">
    <property type="entry name" value="PLDc_vPLD1_2_yPLD_like_2"/>
    <property type="match status" value="1"/>
</dbReference>
<dbReference type="PIRSF" id="PIRSF009376">
    <property type="entry name" value="Phospholipase_D_euk"/>
    <property type="match status" value="1"/>
</dbReference>
<dbReference type="OrthoDB" id="14911at2759"/>
<proteinExistence type="predicted"/>
<protein>
    <recommendedName>
        <fullName evidence="1">phospholipase D</fullName>
        <ecNumber evidence="1">3.1.4.4</ecNumber>
    </recommendedName>
</protein>
<evidence type="ECO:0000259" key="7">
    <source>
        <dbReference type="PROSITE" id="PS50035"/>
    </source>
</evidence>
<dbReference type="SMART" id="SM00155">
    <property type="entry name" value="PLDc"/>
    <property type="match status" value="2"/>
</dbReference>
<dbReference type="GO" id="GO:0035556">
    <property type="term" value="P:intracellular signal transduction"/>
    <property type="evidence" value="ECO:0007669"/>
    <property type="project" value="InterPro"/>
</dbReference>